<evidence type="ECO:0000313" key="5">
    <source>
        <dbReference type="Proteomes" id="UP001139409"/>
    </source>
</evidence>
<feature type="region of interest" description="Disordered" evidence="1">
    <location>
        <begin position="715"/>
        <end position="743"/>
    </location>
</feature>
<feature type="domain" description="Peptidase M1 membrane alanine aminopeptidase" evidence="3">
    <location>
        <begin position="368"/>
        <end position="563"/>
    </location>
</feature>
<feature type="compositionally biased region" description="Polar residues" evidence="1">
    <location>
        <begin position="717"/>
        <end position="729"/>
    </location>
</feature>
<feature type="compositionally biased region" description="Basic and acidic residues" evidence="1">
    <location>
        <begin position="730"/>
        <end position="743"/>
    </location>
</feature>
<proteinExistence type="predicted"/>
<evidence type="ECO:0000256" key="2">
    <source>
        <dbReference type="SAM" id="SignalP"/>
    </source>
</evidence>
<dbReference type="GO" id="GO:0008237">
    <property type="term" value="F:metallopeptidase activity"/>
    <property type="evidence" value="ECO:0007669"/>
    <property type="project" value="InterPro"/>
</dbReference>
<dbReference type="AlphaFoldDB" id="A0A9X1HW05"/>
<feature type="signal peptide" evidence="2">
    <location>
        <begin position="1"/>
        <end position="19"/>
    </location>
</feature>
<dbReference type="CDD" id="cd09604">
    <property type="entry name" value="M1_APN_like"/>
    <property type="match status" value="1"/>
</dbReference>
<evidence type="ECO:0000256" key="1">
    <source>
        <dbReference type="SAM" id="MobiDB-lite"/>
    </source>
</evidence>
<keyword evidence="5" id="KW-1185">Reference proteome</keyword>
<dbReference type="Gene3D" id="1.10.390.10">
    <property type="entry name" value="Neutral Protease Domain 2"/>
    <property type="match status" value="1"/>
</dbReference>
<gene>
    <name evidence="4" type="ORF">LDX50_26315</name>
</gene>
<dbReference type="SUPFAM" id="SSF55486">
    <property type="entry name" value="Metalloproteases ('zincins'), catalytic domain"/>
    <property type="match status" value="1"/>
</dbReference>
<comment type="caution">
    <text evidence="4">The sequence shown here is derived from an EMBL/GenBank/DDBJ whole genome shotgun (WGS) entry which is preliminary data.</text>
</comment>
<feature type="chain" id="PRO_5040824770" evidence="2">
    <location>
        <begin position="20"/>
        <end position="743"/>
    </location>
</feature>
<dbReference type="InterPro" id="IPR014782">
    <property type="entry name" value="Peptidase_M1_dom"/>
</dbReference>
<evidence type="ECO:0000313" key="4">
    <source>
        <dbReference type="EMBL" id="MCA6078415.1"/>
    </source>
</evidence>
<dbReference type="InterPro" id="IPR027268">
    <property type="entry name" value="Peptidase_M4/M1_CTD_sf"/>
</dbReference>
<dbReference type="Proteomes" id="UP001139409">
    <property type="component" value="Unassembled WGS sequence"/>
</dbReference>
<protein>
    <submittedName>
        <fullName evidence="4">M1 family metallopeptidase</fullName>
    </submittedName>
</protein>
<evidence type="ECO:0000259" key="3">
    <source>
        <dbReference type="Pfam" id="PF01433"/>
    </source>
</evidence>
<organism evidence="4 5">
    <name type="scientific">Fulvivirga sedimenti</name>
    <dbReference type="NCBI Taxonomy" id="2879465"/>
    <lineage>
        <taxon>Bacteria</taxon>
        <taxon>Pseudomonadati</taxon>
        <taxon>Bacteroidota</taxon>
        <taxon>Cytophagia</taxon>
        <taxon>Cytophagales</taxon>
        <taxon>Fulvivirgaceae</taxon>
        <taxon>Fulvivirga</taxon>
    </lineage>
</organism>
<reference evidence="4" key="1">
    <citation type="submission" date="2021-09" db="EMBL/GenBank/DDBJ databases">
        <title>Fulvivirga sp. isolated from coastal sediment.</title>
        <authorList>
            <person name="Yu H."/>
        </authorList>
    </citation>
    <scope>NUCLEOTIDE SEQUENCE</scope>
    <source>
        <strain evidence="4">1062</strain>
    </source>
</reference>
<dbReference type="Pfam" id="PF01433">
    <property type="entry name" value="Peptidase_M1"/>
    <property type="match status" value="1"/>
</dbReference>
<dbReference type="GO" id="GO:0008270">
    <property type="term" value="F:zinc ion binding"/>
    <property type="evidence" value="ECO:0007669"/>
    <property type="project" value="InterPro"/>
</dbReference>
<name>A0A9X1HW05_9BACT</name>
<dbReference type="RefSeq" id="WP_225699275.1">
    <property type="nucleotide sequence ID" value="NZ_JAIXNE010000006.1"/>
</dbReference>
<keyword evidence="2" id="KW-0732">Signal</keyword>
<dbReference type="EMBL" id="JAIXNE010000006">
    <property type="protein sequence ID" value="MCA6078415.1"/>
    <property type="molecule type" value="Genomic_DNA"/>
</dbReference>
<accession>A0A9X1HW05</accession>
<sequence length="743" mass="85055">MKRIFLLILSVSIFTGGFAQEESDWQQKFEQLGPILPTPNEYRTGSGAPGESYWQQRADYDISVTLDESNHRITGAETITYHNNSPDVLTYLWVQLDQNVREPETNTLKVSSSGIRDSIPAKFFAQGMGVSDYEGGFKITDVSDASGKKLEHVINKTMMRVNLPAPLKSGEKFSFKIGWYYTVNDRMEDGGRSGYEYFPKDGNYLYTIAQFYPRMAVYDDYNGWQNKQFLGRGEFALEFGDFKVEITVPEDHIVASTGSLQNASKVLSSEHLARFEQAKKSFDKPVIIVTEEEAIANEKDKAKGTKTWIYHAENVRDFAFATSRKFIWDAQAVKVGDKTPLAMSYYPKEGNPLWEQESTKAVKNTLVTYSKYTIDYPYPVAISVHAASIGMEYPMICFNFGRPNEDGSYSDRVKYGMIGVVIHEVGHNFFPMIINSDERQWTWMDEGLNSFVQYRTEVENYDNFPSRRGPAPNIVSYMKGDKNSMRPIMTNSEQILQFGNNAYGKPATALSILREAVMGPELFDAAFKEYAQRWAFKRPMPADFFRSMEDASAFDLDWFWRGWFYTVDNVDINLSDVKWFRMRQENEDIENKGKNVKKGDLTATAGNGENMDFSAGPQEFSLTETDPRFYGEFQNRIDDKAVIAKLRDKNYYQLTFKNEGGLVMPIIIEFTFKDGTKQTEKIPAEIWRYNESQVVKTFMLDKEVASIAIDPDKQTADVDTSNNVFPRTSEMSKFDEMKKNNGK</sequence>